<evidence type="ECO:0000313" key="6">
    <source>
        <dbReference type="EMBL" id="AKS42490.1"/>
    </source>
</evidence>
<dbReference type="PANTHER" id="PTHR43133:SF39">
    <property type="entry name" value="SIMILAR TO RNA POLYMERASE SIGMA-E FACTOR"/>
    <property type="match status" value="1"/>
</dbReference>
<comment type="similarity">
    <text evidence="1">Belongs to the sigma-70 factor family. ECF subfamily.</text>
</comment>
<dbReference type="InterPro" id="IPR036388">
    <property type="entry name" value="WH-like_DNA-bd_sf"/>
</dbReference>
<name>A0A0K0XXT8_9GAMM</name>
<protein>
    <submittedName>
        <fullName evidence="6">RNA polymerase sigma 70</fullName>
    </submittedName>
</protein>
<sequence length="191" mass="21723">MTLGGPADSSEITQLLRHWSQGDERARDQLLARVYDRLHQLADQQFRRERGNHTLQPTALVHEAFISLDSVDIEWQGRDHFYALVAQVMRRLLVDHARSRARQKRGGGQIQIELEDCDASTPAPSTDLLALDEALTRLAERSERIARALELCYFGGLTQDAVARILDISRRTVDRDLKLGRAWLRAELEAS</sequence>
<evidence type="ECO:0000259" key="5">
    <source>
        <dbReference type="Pfam" id="PF07638"/>
    </source>
</evidence>
<feature type="domain" description="RNA polymerase sigma-70 ECF-like HTH" evidence="5">
    <location>
        <begin position="10"/>
        <end position="189"/>
    </location>
</feature>
<dbReference type="KEGG" id="wma:WM2015_2125"/>
<dbReference type="STRING" id="1579979.WM2015_2125"/>
<evidence type="ECO:0000256" key="4">
    <source>
        <dbReference type="ARBA" id="ARBA00023163"/>
    </source>
</evidence>
<dbReference type="Proteomes" id="UP000066624">
    <property type="component" value="Chromosome"/>
</dbReference>
<proteinExistence type="inferred from homology"/>
<dbReference type="SUPFAM" id="SSF88946">
    <property type="entry name" value="Sigma2 domain of RNA polymerase sigma factors"/>
    <property type="match status" value="1"/>
</dbReference>
<dbReference type="InterPro" id="IPR039425">
    <property type="entry name" value="RNA_pol_sigma-70-like"/>
</dbReference>
<dbReference type="InterPro" id="IPR011517">
    <property type="entry name" value="RNA_pol_sigma70_ECF-like"/>
</dbReference>
<organism evidence="6 7">
    <name type="scientific">Wenzhouxiangella marina</name>
    <dbReference type="NCBI Taxonomy" id="1579979"/>
    <lineage>
        <taxon>Bacteria</taxon>
        <taxon>Pseudomonadati</taxon>
        <taxon>Pseudomonadota</taxon>
        <taxon>Gammaproteobacteria</taxon>
        <taxon>Chromatiales</taxon>
        <taxon>Wenzhouxiangellaceae</taxon>
        <taxon>Wenzhouxiangella</taxon>
    </lineage>
</organism>
<dbReference type="SUPFAM" id="SSF88659">
    <property type="entry name" value="Sigma3 and sigma4 domains of RNA polymerase sigma factors"/>
    <property type="match status" value="1"/>
</dbReference>
<accession>A0A0K0XXT8</accession>
<dbReference type="GO" id="GO:0006352">
    <property type="term" value="P:DNA-templated transcription initiation"/>
    <property type="evidence" value="ECO:0007669"/>
    <property type="project" value="InterPro"/>
</dbReference>
<dbReference type="InterPro" id="IPR013324">
    <property type="entry name" value="RNA_pol_sigma_r3/r4-like"/>
</dbReference>
<reference evidence="7" key="1">
    <citation type="submission" date="2015-07" db="EMBL/GenBank/DDBJ databases">
        <authorList>
            <person name="Kim K.M."/>
        </authorList>
    </citation>
    <scope>NUCLEOTIDE SEQUENCE [LARGE SCALE GENOMIC DNA]</scope>
    <source>
        <strain evidence="7">KCTC 42284</strain>
    </source>
</reference>
<dbReference type="InterPro" id="IPR014284">
    <property type="entry name" value="RNA_pol_sigma-70_dom"/>
</dbReference>
<keyword evidence="4" id="KW-0804">Transcription</keyword>
<dbReference type="GO" id="GO:0016987">
    <property type="term" value="F:sigma factor activity"/>
    <property type="evidence" value="ECO:0007669"/>
    <property type="project" value="UniProtKB-KW"/>
</dbReference>
<dbReference type="PANTHER" id="PTHR43133">
    <property type="entry name" value="RNA POLYMERASE ECF-TYPE SIGMA FACTO"/>
    <property type="match status" value="1"/>
</dbReference>
<evidence type="ECO:0000256" key="3">
    <source>
        <dbReference type="ARBA" id="ARBA00023082"/>
    </source>
</evidence>
<dbReference type="EMBL" id="CP012154">
    <property type="protein sequence ID" value="AKS42490.1"/>
    <property type="molecule type" value="Genomic_DNA"/>
</dbReference>
<dbReference type="AlphaFoldDB" id="A0A0K0XXT8"/>
<keyword evidence="7" id="KW-1185">Reference proteome</keyword>
<dbReference type="Gene3D" id="1.10.10.10">
    <property type="entry name" value="Winged helix-like DNA-binding domain superfamily/Winged helix DNA-binding domain"/>
    <property type="match status" value="1"/>
</dbReference>
<keyword evidence="2" id="KW-0805">Transcription regulation</keyword>
<evidence type="ECO:0000256" key="2">
    <source>
        <dbReference type="ARBA" id="ARBA00023015"/>
    </source>
</evidence>
<dbReference type="RefSeq" id="WP_049726046.1">
    <property type="nucleotide sequence ID" value="NZ_CP012154.1"/>
</dbReference>
<dbReference type="InterPro" id="IPR013325">
    <property type="entry name" value="RNA_pol_sigma_r2"/>
</dbReference>
<keyword evidence="3" id="KW-0731">Sigma factor</keyword>
<evidence type="ECO:0000313" key="7">
    <source>
        <dbReference type="Proteomes" id="UP000066624"/>
    </source>
</evidence>
<dbReference type="OrthoDB" id="128473at2"/>
<dbReference type="Pfam" id="PF07638">
    <property type="entry name" value="Sigma70_ECF"/>
    <property type="match status" value="1"/>
</dbReference>
<gene>
    <name evidence="6" type="ORF">WM2015_2125</name>
</gene>
<dbReference type="NCBIfam" id="TIGR02937">
    <property type="entry name" value="sigma70-ECF"/>
    <property type="match status" value="1"/>
</dbReference>
<evidence type="ECO:0000256" key="1">
    <source>
        <dbReference type="ARBA" id="ARBA00010641"/>
    </source>
</evidence>
<dbReference type="Gene3D" id="1.10.1740.10">
    <property type="match status" value="1"/>
</dbReference>
<dbReference type="InterPro" id="IPR053812">
    <property type="entry name" value="HTH_Sigma70_ECF-like"/>
</dbReference>
<dbReference type="NCBIfam" id="TIGR02999">
    <property type="entry name" value="Sig-70_X6"/>
    <property type="match status" value="1"/>
</dbReference>